<dbReference type="InterPro" id="IPR003439">
    <property type="entry name" value="ABC_transporter-like_ATP-bd"/>
</dbReference>
<dbReference type="InterPro" id="IPR017871">
    <property type="entry name" value="ABC_transporter-like_CS"/>
</dbReference>
<dbReference type="PROSITE" id="PS50893">
    <property type="entry name" value="ABC_TRANSPORTER_2"/>
    <property type="match status" value="1"/>
</dbReference>
<evidence type="ECO:0000256" key="2">
    <source>
        <dbReference type="ARBA" id="ARBA00022741"/>
    </source>
</evidence>
<evidence type="ECO:0000256" key="3">
    <source>
        <dbReference type="ARBA" id="ARBA00022840"/>
    </source>
</evidence>
<dbReference type="InterPro" id="IPR050093">
    <property type="entry name" value="ABC_SmlMolc_Importer"/>
</dbReference>
<protein>
    <submittedName>
        <fullName evidence="7">Putative transport protein</fullName>
    </submittedName>
</protein>
<dbReference type="SUPFAM" id="SSF52540">
    <property type="entry name" value="P-loop containing nucleoside triphosphate hydrolases"/>
    <property type="match status" value="1"/>
</dbReference>
<evidence type="ECO:0000259" key="6">
    <source>
        <dbReference type="PROSITE" id="PS50893"/>
    </source>
</evidence>
<dbReference type="InterPro" id="IPR005666">
    <property type="entry name" value="Sulph_transpt1"/>
</dbReference>
<dbReference type="PANTHER" id="PTHR42781:SF4">
    <property type="entry name" value="SPERMIDINE_PUTRESCINE IMPORT ATP-BINDING PROTEIN POTA"/>
    <property type="match status" value="1"/>
</dbReference>
<feature type="domain" description="ABC transporter" evidence="6">
    <location>
        <begin position="3"/>
        <end position="234"/>
    </location>
</feature>
<dbReference type="GO" id="GO:0016887">
    <property type="term" value="F:ATP hydrolysis activity"/>
    <property type="evidence" value="ECO:0007669"/>
    <property type="project" value="InterPro"/>
</dbReference>
<reference evidence="7" key="1">
    <citation type="journal article" date="2014" name="BMC Genomics">
        <title>Six newly sequenced chloroplast genomes from prasinophyte green algae provide insights into the relationships among prasinophyte lineages and the diversity of streamlined genome architecture in picoplanktonic species.</title>
        <authorList>
            <person name="Lemieux C."/>
            <person name="Otis C."/>
            <person name="Turmel M."/>
        </authorList>
    </citation>
    <scope>NUCLEOTIDE SEQUENCE</scope>
</reference>
<keyword evidence="2" id="KW-0547">Nucleotide-binding</keyword>
<proteinExistence type="predicted"/>
<dbReference type="EMBL" id="KJ746600">
    <property type="protein sequence ID" value="AID67670.1"/>
    <property type="molecule type" value="Genomic_DNA"/>
</dbReference>
<accession>A0A088CIF3</accession>
<dbReference type="NCBIfam" id="TIGR00968">
    <property type="entry name" value="3a0106s01"/>
    <property type="match status" value="1"/>
</dbReference>
<dbReference type="GO" id="GO:0043190">
    <property type="term" value="C:ATP-binding cassette (ABC) transporter complex"/>
    <property type="evidence" value="ECO:0007669"/>
    <property type="project" value="InterPro"/>
</dbReference>
<dbReference type="CDD" id="cd03296">
    <property type="entry name" value="ABC_CysA_sulfate_importer"/>
    <property type="match status" value="1"/>
</dbReference>
<dbReference type="Gene3D" id="3.40.50.300">
    <property type="entry name" value="P-loop containing nucleotide triphosphate hydrolases"/>
    <property type="match status" value="1"/>
</dbReference>
<name>A0A088CIF3_9CHLO</name>
<dbReference type="Pfam" id="PF00005">
    <property type="entry name" value="ABC_tran"/>
    <property type="match status" value="1"/>
</dbReference>
<dbReference type="RefSeq" id="YP_009057862.1">
    <property type="nucleotide sequence ID" value="NC_024829.1"/>
</dbReference>
<organism evidence="7">
    <name type="scientific">Nephroselmis astigmatica</name>
    <dbReference type="NCBI Taxonomy" id="259378"/>
    <lineage>
        <taxon>Eukaryota</taxon>
        <taxon>Viridiplantae</taxon>
        <taxon>Chlorophyta</taxon>
        <taxon>Nephroselmidophyceae</taxon>
        <taxon>Nephroselmidales</taxon>
        <taxon>Nephroselmidaceae</taxon>
        <taxon>Nephroselmis</taxon>
    </lineage>
</organism>
<keyword evidence="7" id="KW-0934">Plastid</keyword>
<dbReference type="PANTHER" id="PTHR42781">
    <property type="entry name" value="SPERMIDINE/PUTRESCINE IMPORT ATP-BINDING PROTEIN POTA"/>
    <property type="match status" value="1"/>
</dbReference>
<geneLocation type="chloroplast" evidence="7"/>
<dbReference type="PROSITE" id="PS00211">
    <property type="entry name" value="ABC_TRANSPORTER_1"/>
    <property type="match status" value="1"/>
</dbReference>
<dbReference type="InterPro" id="IPR027417">
    <property type="entry name" value="P-loop_NTPase"/>
</dbReference>
<keyword evidence="4" id="KW-1278">Translocase</keyword>
<dbReference type="AlphaFoldDB" id="A0A088CIF3"/>
<dbReference type="GeneID" id="20356099"/>
<keyword evidence="3" id="KW-0067">ATP-binding</keyword>
<dbReference type="GO" id="GO:0015419">
    <property type="term" value="F:ABC-type sulfate transporter activity"/>
    <property type="evidence" value="ECO:0007669"/>
    <property type="project" value="InterPro"/>
</dbReference>
<keyword evidence="1" id="KW-0813">Transport</keyword>
<dbReference type="GO" id="GO:0005524">
    <property type="term" value="F:ATP binding"/>
    <property type="evidence" value="ECO:0007669"/>
    <property type="project" value="UniProtKB-KW"/>
</dbReference>
<evidence type="ECO:0000313" key="7">
    <source>
        <dbReference type="EMBL" id="AID67670.1"/>
    </source>
</evidence>
<keyword evidence="5" id="KW-0764">Sulfate transport</keyword>
<evidence type="ECO:0000256" key="4">
    <source>
        <dbReference type="ARBA" id="ARBA00022967"/>
    </source>
</evidence>
<keyword evidence="7" id="KW-0150">Chloroplast</keyword>
<dbReference type="SMART" id="SM00382">
    <property type="entry name" value="AAA"/>
    <property type="match status" value="1"/>
</dbReference>
<evidence type="ECO:0000256" key="5">
    <source>
        <dbReference type="ARBA" id="ARBA00023032"/>
    </source>
</evidence>
<dbReference type="FunFam" id="3.40.50.300:FF:000425">
    <property type="entry name" value="Probable ABC transporter, ATP-binding subunit"/>
    <property type="match status" value="1"/>
</dbReference>
<evidence type="ECO:0000256" key="1">
    <source>
        <dbReference type="ARBA" id="ARBA00022448"/>
    </source>
</evidence>
<dbReference type="InterPro" id="IPR003593">
    <property type="entry name" value="AAA+_ATPase"/>
</dbReference>
<sequence>MSILVENVCKKFGTIQALNHVNLEVPSGSLVALVGPSGSGKSTLLRMIAGLDEPDQGRIWLSGRDATYASVQERNIGFVFQNYALFKHLTVYQNIAFGLELRKNPEKKIRERVNNLLKVIQLEKLADRYPAQLSGGQKQRIALARALAIEPKVLLLDEPFGALDAKVRKELRGWIKKLHEDTAGMTTVFVTHDQQEAMEIAHDMVIFNQGSIEQVGTPEEIYDFPASSFVMGFMGPVNMVPQKMEVISLPKFLQNESSNSRWENQYTFFRPHDFFIKVKNWSKKTPYYDRYGYRYWDGQIQSISYGSTSMKIDLLIAPENWTLRISLSRRQFHQLTLQGLEPLQNGSEVYVRPSLLGSLEKNAFKLYAI</sequence>
<gene>
    <name evidence="7" type="primary">cysA</name>
</gene>